<organism evidence="1 2">
    <name type="scientific">Candidatus Wolfebacteria bacterium RIFCSPHIGHO2_01_FULL_48_22</name>
    <dbReference type="NCBI Taxonomy" id="1802555"/>
    <lineage>
        <taxon>Bacteria</taxon>
        <taxon>Candidatus Wolfeibacteriota</taxon>
    </lineage>
</organism>
<name>A0A1F8DT99_9BACT</name>
<dbReference type="Proteomes" id="UP000177029">
    <property type="component" value="Unassembled WGS sequence"/>
</dbReference>
<evidence type="ECO:0000313" key="1">
    <source>
        <dbReference type="EMBL" id="OGM91028.1"/>
    </source>
</evidence>
<proteinExistence type="predicted"/>
<accession>A0A1F8DT99</accession>
<dbReference type="STRING" id="1802555.A2755_03690"/>
<comment type="caution">
    <text evidence="1">The sequence shown here is derived from an EMBL/GenBank/DDBJ whole genome shotgun (WGS) entry which is preliminary data.</text>
</comment>
<dbReference type="AlphaFoldDB" id="A0A1F8DT99"/>
<reference evidence="1 2" key="1">
    <citation type="journal article" date="2016" name="Nat. Commun.">
        <title>Thousands of microbial genomes shed light on interconnected biogeochemical processes in an aquifer system.</title>
        <authorList>
            <person name="Anantharaman K."/>
            <person name="Brown C.T."/>
            <person name="Hug L.A."/>
            <person name="Sharon I."/>
            <person name="Castelle C.J."/>
            <person name="Probst A.J."/>
            <person name="Thomas B.C."/>
            <person name="Singh A."/>
            <person name="Wilkins M.J."/>
            <person name="Karaoz U."/>
            <person name="Brodie E.L."/>
            <person name="Williams K.H."/>
            <person name="Hubbard S.S."/>
            <person name="Banfield J.F."/>
        </authorList>
    </citation>
    <scope>NUCLEOTIDE SEQUENCE [LARGE SCALE GENOMIC DNA]</scope>
</reference>
<protein>
    <submittedName>
        <fullName evidence="1">Uncharacterized protein</fullName>
    </submittedName>
</protein>
<evidence type="ECO:0000313" key="2">
    <source>
        <dbReference type="Proteomes" id="UP000177029"/>
    </source>
</evidence>
<gene>
    <name evidence="1" type="ORF">A2755_03690</name>
</gene>
<sequence>MSEWTKNDSTTLTDLLTRVRDKGDHFWPLGSHQDLINEIVCLPAAEVALTRCNPATNKWEVLLQFREFSKEPAWFLPPYNNDDWYLPGGYFQYKPSTLGNCLYHLGKDLRKEYERAGIVGFDLKSIKLATPVLIGGRKWMPKDVDSGILYGEHPIGAPQSNVYVCELIAGEIVETPWLKWTSEPVVTKVPLHTGFIKGVLFYLNSPPEMKKWMAEMHALIATG</sequence>
<dbReference type="EMBL" id="MGIP01000013">
    <property type="protein sequence ID" value="OGM91028.1"/>
    <property type="molecule type" value="Genomic_DNA"/>
</dbReference>